<sequence length="309" mass="35782">MDNIVYQTNLYSQRNGKQNINLTKKELYVFGINLVMSYIRYPRVRLYWSSENGLRMDLIADVMSVNRYEEILRNLHFIENPVGVRTKSNSTTKNSEDKMWKLRPFLDKLQCNFMNAMDSKEYQSVDEQVIPMKSKISIKQYLPKKPKKWGIKCWVRADTGGYVYRFEIYRGAKSRVAVSPLGACADVVLRLCDDIFHKNHKVFFDNLFCSISLLDVLKSNGIYGTGTLRSNRMQGAKQILPTDNIIKKEPRGTSYVATRNGTTITKWYDKAPMLGKWTKLEQEGQDQDVTPPTILKKKESKTHLYGSEV</sequence>
<dbReference type="InterPro" id="IPR029526">
    <property type="entry name" value="PGBD"/>
</dbReference>
<proteinExistence type="predicted"/>
<feature type="domain" description="PiggyBac transposable element-derived protein" evidence="2">
    <location>
        <begin position="2"/>
        <end position="274"/>
    </location>
</feature>
<organism evidence="3 4">
    <name type="scientific">Rhamnusium bicolor</name>
    <dbReference type="NCBI Taxonomy" id="1586634"/>
    <lineage>
        <taxon>Eukaryota</taxon>
        <taxon>Metazoa</taxon>
        <taxon>Ecdysozoa</taxon>
        <taxon>Arthropoda</taxon>
        <taxon>Hexapoda</taxon>
        <taxon>Insecta</taxon>
        <taxon>Pterygota</taxon>
        <taxon>Neoptera</taxon>
        <taxon>Endopterygota</taxon>
        <taxon>Coleoptera</taxon>
        <taxon>Polyphaga</taxon>
        <taxon>Cucujiformia</taxon>
        <taxon>Chrysomeloidea</taxon>
        <taxon>Cerambycidae</taxon>
        <taxon>Lepturinae</taxon>
        <taxon>Rhagiini</taxon>
        <taxon>Rhamnusium</taxon>
    </lineage>
</organism>
<feature type="region of interest" description="Disordered" evidence="1">
    <location>
        <begin position="281"/>
        <end position="309"/>
    </location>
</feature>
<dbReference type="AlphaFoldDB" id="A0AAV8Y7H1"/>
<name>A0AAV8Y7H1_9CUCU</name>
<evidence type="ECO:0000313" key="4">
    <source>
        <dbReference type="Proteomes" id="UP001162156"/>
    </source>
</evidence>
<dbReference type="PANTHER" id="PTHR47272">
    <property type="entry name" value="DDE_TNP_1_7 DOMAIN-CONTAINING PROTEIN"/>
    <property type="match status" value="1"/>
</dbReference>
<evidence type="ECO:0000259" key="2">
    <source>
        <dbReference type="Pfam" id="PF13843"/>
    </source>
</evidence>
<protein>
    <recommendedName>
        <fullName evidence="2">PiggyBac transposable element-derived protein domain-containing protein</fullName>
    </recommendedName>
</protein>
<evidence type="ECO:0000256" key="1">
    <source>
        <dbReference type="SAM" id="MobiDB-lite"/>
    </source>
</evidence>
<dbReference type="Pfam" id="PF13843">
    <property type="entry name" value="DDE_Tnp_1_7"/>
    <property type="match status" value="1"/>
</dbReference>
<keyword evidence="4" id="KW-1185">Reference proteome</keyword>
<dbReference type="Proteomes" id="UP001162156">
    <property type="component" value="Unassembled WGS sequence"/>
</dbReference>
<reference evidence="3" key="1">
    <citation type="journal article" date="2023" name="Insect Mol. Biol.">
        <title>Genome sequencing provides insights into the evolution of gene families encoding plant cell wall-degrading enzymes in longhorned beetles.</title>
        <authorList>
            <person name="Shin N.R."/>
            <person name="Okamura Y."/>
            <person name="Kirsch R."/>
            <person name="Pauchet Y."/>
        </authorList>
    </citation>
    <scope>NUCLEOTIDE SEQUENCE</scope>
    <source>
        <strain evidence="3">RBIC_L_NR</strain>
    </source>
</reference>
<evidence type="ECO:0000313" key="3">
    <source>
        <dbReference type="EMBL" id="KAJ8946918.1"/>
    </source>
</evidence>
<gene>
    <name evidence="3" type="ORF">NQ314_008717</name>
</gene>
<dbReference type="EMBL" id="JANEYF010002409">
    <property type="protein sequence ID" value="KAJ8946918.1"/>
    <property type="molecule type" value="Genomic_DNA"/>
</dbReference>
<comment type="caution">
    <text evidence="3">The sequence shown here is derived from an EMBL/GenBank/DDBJ whole genome shotgun (WGS) entry which is preliminary data.</text>
</comment>
<accession>A0AAV8Y7H1</accession>